<evidence type="ECO:0000256" key="1">
    <source>
        <dbReference type="SAM" id="MobiDB-lite"/>
    </source>
</evidence>
<dbReference type="SUPFAM" id="SSF159888">
    <property type="entry name" value="YdhG-like"/>
    <property type="match status" value="1"/>
</dbReference>
<feature type="domain" description="YdhG-like" evidence="2">
    <location>
        <begin position="22"/>
        <end position="109"/>
    </location>
</feature>
<evidence type="ECO:0000259" key="2">
    <source>
        <dbReference type="Pfam" id="PF08818"/>
    </source>
</evidence>
<gene>
    <name evidence="3" type="ORF">A3D09_01380</name>
</gene>
<dbReference type="Pfam" id="PF08818">
    <property type="entry name" value="DUF1801"/>
    <property type="match status" value="1"/>
</dbReference>
<evidence type="ECO:0000313" key="3">
    <source>
        <dbReference type="EMBL" id="OGD71154.1"/>
    </source>
</evidence>
<evidence type="ECO:0000313" key="4">
    <source>
        <dbReference type="Proteomes" id="UP000177390"/>
    </source>
</evidence>
<dbReference type="Gene3D" id="3.90.1150.200">
    <property type="match status" value="1"/>
</dbReference>
<protein>
    <recommendedName>
        <fullName evidence="2">YdhG-like domain-containing protein</fullName>
    </recommendedName>
</protein>
<accession>A0A1F5EVI2</accession>
<comment type="caution">
    <text evidence="3">The sequence shown here is derived from an EMBL/GenBank/DDBJ whole genome shotgun (WGS) entry which is preliminary data.</text>
</comment>
<feature type="region of interest" description="Disordered" evidence="1">
    <location>
        <begin position="1"/>
        <end position="21"/>
    </location>
</feature>
<proteinExistence type="predicted"/>
<dbReference type="AlphaFoldDB" id="A0A1F5EVI2"/>
<dbReference type="Proteomes" id="UP000177390">
    <property type="component" value="Unassembled WGS sequence"/>
</dbReference>
<name>A0A1F5EVI2_9BACT</name>
<sequence>MNSAKRPKNISEYINSAPKQAQKKLREMRATVRSAAPKAREEIKWSMPAFSGRRILVMFAVFKKHIGFYPTPSAVRAFAKELKKYSYARGSIQFPLDKPLPKSLVKKITVFRVRESNEQDKKWRP</sequence>
<dbReference type="InterPro" id="IPR014922">
    <property type="entry name" value="YdhG-like"/>
</dbReference>
<reference evidence="3 4" key="1">
    <citation type="journal article" date="2016" name="Nat. Commun.">
        <title>Thousands of microbial genomes shed light on interconnected biogeochemical processes in an aquifer system.</title>
        <authorList>
            <person name="Anantharaman K."/>
            <person name="Brown C.T."/>
            <person name="Hug L.A."/>
            <person name="Sharon I."/>
            <person name="Castelle C.J."/>
            <person name="Probst A.J."/>
            <person name="Thomas B.C."/>
            <person name="Singh A."/>
            <person name="Wilkins M.J."/>
            <person name="Karaoz U."/>
            <person name="Brodie E.L."/>
            <person name="Williams K.H."/>
            <person name="Hubbard S.S."/>
            <person name="Banfield J.F."/>
        </authorList>
    </citation>
    <scope>NUCLEOTIDE SEQUENCE [LARGE SCALE GENOMIC DNA]</scope>
</reference>
<dbReference type="EMBL" id="MFAH01000033">
    <property type="protein sequence ID" value="OGD71154.1"/>
    <property type="molecule type" value="Genomic_DNA"/>
</dbReference>
<organism evidence="3 4">
    <name type="scientific">Candidatus Collierbacteria bacterium RIFCSPHIGHO2_02_FULL_49_10</name>
    <dbReference type="NCBI Taxonomy" id="1817723"/>
    <lineage>
        <taxon>Bacteria</taxon>
        <taxon>Candidatus Collieribacteriota</taxon>
    </lineage>
</organism>